<name>A0ABW2KNI1_9ACTN</name>
<dbReference type="RefSeq" id="WP_379873461.1">
    <property type="nucleotide sequence ID" value="NZ_JBHTBH010000014.1"/>
</dbReference>
<protein>
    <submittedName>
        <fullName evidence="1">Uncharacterized protein</fullName>
    </submittedName>
</protein>
<keyword evidence="2" id="KW-1185">Reference proteome</keyword>
<comment type="caution">
    <text evidence="1">The sequence shown here is derived from an EMBL/GenBank/DDBJ whole genome shotgun (WGS) entry which is preliminary data.</text>
</comment>
<gene>
    <name evidence="1" type="ORF">ACFQRF_24100</name>
</gene>
<evidence type="ECO:0000313" key="1">
    <source>
        <dbReference type="EMBL" id="MFC7330821.1"/>
    </source>
</evidence>
<sequence length="92" mass="10222">MDHLPADAAFAASAAAERTRSEVEEWRTWQSGVHQALLLAELIDFTREGTKAQVGRRYKLKPHPRPGETKKARVITVAELNQRGPRPIPPAA</sequence>
<dbReference type="Proteomes" id="UP001596540">
    <property type="component" value="Unassembled WGS sequence"/>
</dbReference>
<reference evidence="2" key="1">
    <citation type="journal article" date="2019" name="Int. J. Syst. Evol. Microbiol.">
        <title>The Global Catalogue of Microorganisms (GCM) 10K type strain sequencing project: providing services to taxonomists for standard genome sequencing and annotation.</title>
        <authorList>
            <consortium name="The Broad Institute Genomics Platform"/>
            <consortium name="The Broad Institute Genome Sequencing Center for Infectious Disease"/>
            <person name="Wu L."/>
            <person name="Ma J."/>
        </authorList>
    </citation>
    <scope>NUCLEOTIDE SEQUENCE [LARGE SCALE GENOMIC DNA]</scope>
    <source>
        <strain evidence="2">CGMCC 4.7382</strain>
    </source>
</reference>
<accession>A0ABW2KNI1</accession>
<organism evidence="1 2">
    <name type="scientific">Marinactinospora rubrisoli</name>
    <dbReference type="NCBI Taxonomy" id="2715399"/>
    <lineage>
        <taxon>Bacteria</taxon>
        <taxon>Bacillati</taxon>
        <taxon>Actinomycetota</taxon>
        <taxon>Actinomycetes</taxon>
        <taxon>Streptosporangiales</taxon>
        <taxon>Nocardiopsidaceae</taxon>
        <taxon>Marinactinospora</taxon>
    </lineage>
</organism>
<dbReference type="EMBL" id="JBHTBH010000014">
    <property type="protein sequence ID" value="MFC7330821.1"/>
    <property type="molecule type" value="Genomic_DNA"/>
</dbReference>
<evidence type="ECO:0000313" key="2">
    <source>
        <dbReference type="Proteomes" id="UP001596540"/>
    </source>
</evidence>
<proteinExistence type="predicted"/>